<reference evidence="3" key="1">
    <citation type="journal article" date="2019" name="Int. J. Syst. Evol. Microbiol.">
        <title>The Global Catalogue of Microorganisms (GCM) 10K type strain sequencing project: providing services to taxonomists for standard genome sequencing and annotation.</title>
        <authorList>
            <consortium name="The Broad Institute Genomics Platform"/>
            <consortium name="The Broad Institute Genome Sequencing Center for Infectious Disease"/>
            <person name="Wu L."/>
            <person name="Ma J."/>
        </authorList>
    </citation>
    <scope>NUCLEOTIDE SEQUENCE [LARGE SCALE GENOMIC DNA]</scope>
    <source>
        <strain evidence="3">JCM 16916</strain>
    </source>
</reference>
<protein>
    <submittedName>
        <fullName evidence="2">Uncharacterized protein</fullName>
    </submittedName>
</protein>
<feature type="region of interest" description="Disordered" evidence="1">
    <location>
        <begin position="144"/>
        <end position="181"/>
    </location>
</feature>
<evidence type="ECO:0000313" key="2">
    <source>
        <dbReference type="EMBL" id="GAA3913651.1"/>
    </source>
</evidence>
<dbReference type="RefSeq" id="WP_344758155.1">
    <property type="nucleotide sequence ID" value="NZ_BAAAZU010000001.1"/>
</dbReference>
<comment type="caution">
    <text evidence="2">The sequence shown here is derived from an EMBL/GenBank/DDBJ whole genome shotgun (WGS) entry which is preliminary data.</text>
</comment>
<name>A0ABP7M2P3_9GAMM</name>
<sequence>MAVALQQAAVVGTPGQEQVETARESEDTAIRAKVVSDFEAMLREQPGLDEGGLEYLIGVFRETVQHAPIEAKLTPFDQDGMANTLNDLVESGAINEDERNSLARKFDEMLSPLDDKEVQVALEFARRCEADGEASALEWLEAQREAAAESKRATREAGAAPPSQEKERVLRRGYRTRGPPA</sequence>
<accession>A0ABP7M2P3</accession>
<feature type="compositionally biased region" description="Basic and acidic residues" evidence="1">
    <location>
        <begin position="144"/>
        <end position="155"/>
    </location>
</feature>
<proteinExistence type="predicted"/>
<evidence type="ECO:0000313" key="3">
    <source>
        <dbReference type="Proteomes" id="UP001501727"/>
    </source>
</evidence>
<dbReference type="EMBL" id="BAAAZU010000001">
    <property type="protein sequence ID" value="GAA3913651.1"/>
    <property type="molecule type" value="Genomic_DNA"/>
</dbReference>
<feature type="region of interest" description="Disordered" evidence="1">
    <location>
        <begin position="1"/>
        <end position="25"/>
    </location>
</feature>
<evidence type="ECO:0000256" key="1">
    <source>
        <dbReference type="SAM" id="MobiDB-lite"/>
    </source>
</evidence>
<keyword evidence="3" id="KW-1185">Reference proteome</keyword>
<gene>
    <name evidence="2" type="ORF">GCM10022229_03080</name>
</gene>
<dbReference type="Proteomes" id="UP001501727">
    <property type="component" value="Unassembled WGS sequence"/>
</dbReference>
<organism evidence="2 3">
    <name type="scientific">Luteimonas lutimaris</name>
    <dbReference type="NCBI Taxonomy" id="698645"/>
    <lineage>
        <taxon>Bacteria</taxon>
        <taxon>Pseudomonadati</taxon>
        <taxon>Pseudomonadota</taxon>
        <taxon>Gammaproteobacteria</taxon>
        <taxon>Lysobacterales</taxon>
        <taxon>Lysobacteraceae</taxon>
        <taxon>Luteimonas</taxon>
    </lineage>
</organism>